<dbReference type="OMA" id="HRWEERL"/>
<reference evidence="2 3" key="1">
    <citation type="journal article" date="2015" name="Front. Microbiol.">
        <title>Genome sequence of the plant growth promoting endophytic yeast Rhodotorula graminis WP1.</title>
        <authorList>
            <person name="Firrincieli A."/>
            <person name="Otillar R."/>
            <person name="Salamov A."/>
            <person name="Schmutz J."/>
            <person name="Khan Z."/>
            <person name="Redman R.S."/>
            <person name="Fleck N.D."/>
            <person name="Lindquist E."/>
            <person name="Grigoriev I.V."/>
            <person name="Doty S.L."/>
        </authorList>
    </citation>
    <scope>NUCLEOTIDE SEQUENCE [LARGE SCALE GENOMIC DNA]</scope>
    <source>
        <strain evidence="2 3">WP1</strain>
    </source>
</reference>
<organism evidence="2 3">
    <name type="scientific">Rhodotorula graminis (strain WP1)</name>
    <dbReference type="NCBI Taxonomy" id="578459"/>
    <lineage>
        <taxon>Eukaryota</taxon>
        <taxon>Fungi</taxon>
        <taxon>Dikarya</taxon>
        <taxon>Basidiomycota</taxon>
        <taxon>Pucciniomycotina</taxon>
        <taxon>Microbotryomycetes</taxon>
        <taxon>Sporidiobolales</taxon>
        <taxon>Sporidiobolaceae</taxon>
        <taxon>Rhodotorula</taxon>
    </lineage>
</organism>
<evidence type="ECO:0000313" key="3">
    <source>
        <dbReference type="Proteomes" id="UP000053890"/>
    </source>
</evidence>
<dbReference type="OrthoDB" id="2529882at2759"/>
<accession>A0A194S803</accession>
<dbReference type="EMBL" id="KQ474076">
    <property type="protein sequence ID" value="KPV76615.1"/>
    <property type="molecule type" value="Genomic_DNA"/>
</dbReference>
<dbReference type="GeneID" id="28974589"/>
<sequence>MSHLYDLDGDGYYDTATYDGSTGYYEDPYAYSDVGGLGGGIYDDYGRHSSGYEGVGEMWGYGDAYPDLYDYTSFVDETMGLYDAWGDDSWDQGQYALADLMHFQHQLELDYALDESERLRRWEERLAWEQLSDAERGLRYSEYASMGALGTLGLASGWWGRRYGGVSHDLSYLRQVPVQRGLFAPQYRSSFSRFPSLARQYSPYFSPQRLRAFGGAAGSRMALGGVGGMPINPRSSAPYHSQRLSLSSGPGLSLREQELRSRLRVAEMRASLTGLAPAQRARALDDARQLRAQLNAESRAARSIDRAERRSDAVLAAQEVEAERAALRDEVEEQRGIARLERAAGDLIRPMLGGYGAGAGYGQGGGGAFY</sequence>
<keyword evidence="1" id="KW-0175">Coiled coil</keyword>
<keyword evidence="3" id="KW-1185">Reference proteome</keyword>
<dbReference type="RefSeq" id="XP_018272664.1">
    <property type="nucleotide sequence ID" value="XM_018414141.1"/>
</dbReference>
<dbReference type="AlphaFoldDB" id="A0A194S803"/>
<gene>
    <name evidence="2" type="ORF">RHOBADRAFT_42959</name>
</gene>
<proteinExistence type="predicted"/>
<dbReference type="Proteomes" id="UP000053890">
    <property type="component" value="Unassembled WGS sequence"/>
</dbReference>
<feature type="coiled-coil region" evidence="1">
    <location>
        <begin position="280"/>
        <end position="337"/>
    </location>
</feature>
<evidence type="ECO:0000313" key="2">
    <source>
        <dbReference type="EMBL" id="KPV76615.1"/>
    </source>
</evidence>
<evidence type="ECO:0000256" key="1">
    <source>
        <dbReference type="SAM" id="Coils"/>
    </source>
</evidence>
<name>A0A194S803_RHOGW</name>
<protein>
    <submittedName>
        <fullName evidence="2">Uncharacterized protein</fullName>
    </submittedName>
</protein>